<reference evidence="1 2" key="1">
    <citation type="submission" date="2019-01" db="EMBL/GenBank/DDBJ databases">
        <authorList>
            <person name="Ferrante I. M."/>
        </authorList>
    </citation>
    <scope>NUCLEOTIDE SEQUENCE [LARGE SCALE GENOMIC DNA]</scope>
    <source>
        <strain evidence="1 2">B856</strain>
    </source>
</reference>
<protein>
    <recommendedName>
        <fullName evidence="3">MHD domain-containing protein</fullName>
    </recommendedName>
</protein>
<dbReference type="SUPFAM" id="SSF49447">
    <property type="entry name" value="Second domain of Mu2 adaptin subunit (ap50) of ap2 adaptor"/>
    <property type="match status" value="1"/>
</dbReference>
<evidence type="ECO:0000313" key="1">
    <source>
        <dbReference type="EMBL" id="VEU33475.1"/>
    </source>
</evidence>
<proteinExistence type="predicted"/>
<sequence length="177" mass="19568">MSVVTIPKEVLGFVNVGTYRIAQSMEHMPLLLEQKVLHSKSTIKVAIQVRSKLSNPDDLSEFSIVVFIPSAVDKDSVTIASGNGEFDSFKRCITWGMEMLPKGESFMVSAKCALDKIFVASQGAKVLEELNFPVMLRCRSKDRLGSVRFETMEADGHPATISSSVVGKSYRIVHRLN</sequence>
<gene>
    <name evidence="1" type="ORF">PSNMU_V1.4_AUG-EV-PASAV3_0002790</name>
</gene>
<dbReference type="OrthoDB" id="38376at2759"/>
<accession>A0A448YUL7</accession>
<name>A0A448YUL7_9STRA</name>
<dbReference type="Proteomes" id="UP000291116">
    <property type="component" value="Unassembled WGS sequence"/>
</dbReference>
<dbReference type="Gene3D" id="2.60.40.1170">
    <property type="entry name" value="Mu homology domain, subdomain B"/>
    <property type="match status" value="1"/>
</dbReference>
<dbReference type="InterPro" id="IPR036168">
    <property type="entry name" value="AP2_Mu_C_sf"/>
</dbReference>
<keyword evidence="2" id="KW-1185">Reference proteome</keyword>
<dbReference type="AlphaFoldDB" id="A0A448YUL7"/>
<dbReference type="EMBL" id="CAACVS010000001">
    <property type="protein sequence ID" value="VEU33475.1"/>
    <property type="molecule type" value="Genomic_DNA"/>
</dbReference>
<organism evidence="1 2">
    <name type="scientific">Pseudo-nitzschia multistriata</name>
    <dbReference type="NCBI Taxonomy" id="183589"/>
    <lineage>
        <taxon>Eukaryota</taxon>
        <taxon>Sar</taxon>
        <taxon>Stramenopiles</taxon>
        <taxon>Ochrophyta</taxon>
        <taxon>Bacillariophyta</taxon>
        <taxon>Bacillariophyceae</taxon>
        <taxon>Bacillariophycidae</taxon>
        <taxon>Bacillariales</taxon>
        <taxon>Bacillariaceae</taxon>
        <taxon>Pseudo-nitzschia</taxon>
    </lineage>
</organism>
<evidence type="ECO:0000313" key="2">
    <source>
        <dbReference type="Proteomes" id="UP000291116"/>
    </source>
</evidence>
<evidence type="ECO:0008006" key="3">
    <source>
        <dbReference type="Google" id="ProtNLM"/>
    </source>
</evidence>